<dbReference type="PANTHER" id="PTHR44051:SF9">
    <property type="entry name" value="GLUTATHIONE S-TRANSFERASE 1"/>
    <property type="match status" value="1"/>
</dbReference>
<dbReference type="SFLD" id="SFLDS00019">
    <property type="entry name" value="Glutathione_Transferase_(cytos"/>
    <property type="match status" value="1"/>
</dbReference>
<evidence type="ECO:0000259" key="3">
    <source>
        <dbReference type="PROSITE" id="PS50405"/>
    </source>
</evidence>
<dbReference type="InterPro" id="IPR004046">
    <property type="entry name" value="GST_C"/>
</dbReference>
<feature type="domain" description="GST C-terminal" evidence="3">
    <location>
        <begin position="121"/>
        <end position="246"/>
    </location>
</feature>
<dbReference type="PROSITE" id="PS51257">
    <property type="entry name" value="PROKAR_LIPOPROTEIN"/>
    <property type="match status" value="1"/>
</dbReference>
<feature type="domain" description="GST N-terminal" evidence="2">
    <location>
        <begin position="34"/>
        <end position="115"/>
    </location>
</feature>
<name>A0A0F9YA74_9ZZZZ</name>
<dbReference type="PROSITE" id="PS50404">
    <property type="entry name" value="GST_NTER"/>
    <property type="match status" value="1"/>
</dbReference>
<dbReference type="SUPFAM" id="SSF52833">
    <property type="entry name" value="Thioredoxin-like"/>
    <property type="match status" value="1"/>
</dbReference>
<accession>A0A0F9YA74</accession>
<dbReference type="SUPFAM" id="SSF47616">
    <property type="entry name" value="GST C-terminal domain-like"/>
    <property type="match status" value="1"/>
</dbReference>
<comment type="caution">
    <text evidence="4">The sequence shown here is derived from an EMBL/GenBank/DDBJ whole genome shotgun (WGS) entry which is preliminary data.</text>
</comment>
<gene>
    <name evidence="4" type="ORF">LCGC14_0040010</name>
</gene>
<protein>
    <recommendedName>
        <fullName evidence="5">GST N-terminal domain-containing protein</fullName>
    </recommendedName>
</protein>
<dbReference type="SFLD" id="SFLDG00358">
    <property type="entry name" value="Main_(cytGST)"/>
    <property type="match status" value="1"/>
</dbReference>
<evidence type="ECO:0000259" key="2">
    <source>
        <dbReference type="PROSITE" id="PS50404"/>
    </source>
</evidence>
<dbReference type="EMBL" id="LAZR01000008">
    <property type="protein sequence ID" value="KKO08882.1"/>
    <property type="molecule type" value="Genomic_DNA"/>
</dbReference>
<dbReference type="InterPro" id="IPR036249">
    <property type="entry name" value="Thioredoxin-like_sf"/>
</dbReference>
<dbReference type="InterPro" id="IPR010987">
    <property type="entry name" value="Glutathione-S-Trfase_C-like"/>
</dbReference>
<dbReference type="Pfam" id="PF00043">
    <property type="entry name" value="GST_C"/>
    <property type="match status" value="1"/>
</dbReference>
<reference evidence="4" key="1">
    <citation type="journal article" date="2015" name="Nature">
        <title>Complex archaea that bridge the gap between prokaryotes and eukaryotes.</title>
        <authorList>
            <person name="Spang A."/>
            <person name="Saw J.H."/>
            <person name="Jorgensen S.L."/>
            <person name="Zaremba-Niedzwiedzka K."/>
            <person name="Martijn J."/>
            <person name="Lind A.E."/>
            <person name="van Eijk R."/>
            <person name="Schleper C."/>
            <person name="Guy L."/>
            <person name="Ettema T.J."/>
        </authorList>
    </citation>
    <scope>NUCLEOTIDE SEQUENCE</scope>
</reference>
<dbReference type="Gene3D" id="3.40.30.10">
    <property type="entry name" value="Glutaredoxin"/>
    <property type="match status" value="1"/>
</dbReference>
<dbReference type="InterPro" id="IPR004045">
    <property type="entry name" value="Glutathione_S-Trfase_N"/>
</dbReference>
<dbReference type="Gene3D" id="1.20.1050.10">
    <property type="match status" value="1"/>
</dbReference>
<evidence type="ECO:0000313" key="4">
    <source>
        <dbReference type="EMBL" id="KKO08882.1"/>
    </source>
</evidence>
<dbReference type="PANTHER" id="PTHR44051">
    <property type="entry name" value="GLUTATHIONE S-TRANSFERASE-RELATED"/>
    <property type="match status" value="1"/>
</dbReference>
<dbReference type="AlphaFoldDB" id="A0A0F9YA74"/>
<proteinExistence type="predicted"/>
<organism evidence="4">
    <name type="scientific">marine sediment metagenome</name>
    <dbReference type="NCBI Taxonomy" id="412755"/>
    <lineage>
        <taxon>unclassified sequences</taxon>
        <taxon>metagenomes</taxon>
        <taxon>ecological metagenomes</taxon>
    </lineage>
</organism>
<sequence>MRIAAIIVMTLFFAGCQAANSADTTPSARAATPLPPITIYHLEARRSERIVWLMEELGFPYELEFVRGNLGASLMQIREVNPGNPVAPTVIYGDEILVESGAIIDVILNRHAPDRLQPDLNSPDYPWHQIWMHYAEGSLAARMGIDYRVWQLQPPERRSPLRDIRGTVQYAEDFLGEHPYFGGSEFSAADIMMHFPMNYTFLINVVDRSQYPNINEWMERVEARPAYQRMAEVSKPDGMPSPPVPLPDSSRPPL</sequence>
<dbReference type="Pfam" id="PF13417">
    <property type="entry name" value="GST_N_3"/>
    <property type="match status" value="1"/>
</dbReference>
<dbReference type="InterPro" id="IPR040079">
    <property type="entry name" value="Glutathione_S-Trfase"/>
</dbReference>
<feature type="compositionally biased region" description="Pro residues" evidence="1">
    <location>
        <begin position="239"/>
        <end position="254"/>
    </location>
</feature>
<feature type="region of interest" description="Disordered" evidence="1">
    <location>
        <begin position="228"/>
        <end position="254"/>
    </location>
</feature>
<dbReference type="PROSITE" id="PS50405">
    <property type="entry name" value="GST_CTER"/>
    <property type="match status" value="1"/>
</dbReference>
<evidence type="ECO:0000256" key="1">
    <source>
        <dbReference type="SAM" id="MobiDB-lite"/>
    </source>
</evidence>
<dbReference type="InterPro" id="IPR036282">
    <property type="entry name" value="Glutathione-S-Trfase_C_sf"/>
</dbReference>
<evidence type="ECO:0008006" key="5">
    <source>
        <dbReference type="Google" id="ProtNLM"/>
    </source>
</evidence>